<keyword evidence="1" id="KW-1133">Transmembrane helix</keyword>
<evidence type="ECO:0000256" key="1">
    <source>
        <dbReference type="SAM" id="Phobius"/>
    </source>
</evidence>
<dbReference type="GO" id="GO:0004175">
    <property type="term" value="F:endopeptidase activity"/>
    <property type="evidence" value="ECO:0007669"/>
    <property type="project" value="UniProtKB-ARBA"/>
</dbReference>
<reference evidence="3" key="1">
    <citation type="submission" date="2023-05" db="EMBL/GenBank/DDBJ databases">
        <title>Comparative genomics of Bacillaceae isolates and their secondary metabolite potential.</title>
        <authorList>
            <person name="Song L."/>
            <person name="Nielsen L.J."/>
            <person name="Mohite O."/>
            <person name="Xu X."/>
            <person name="Weber T."/>
            <person name="Kovacs A.T."/>
        </authorList>
    </citation>
    <scope>NUCLEOTIDE SEQUENCE</scope>
    <source>
        <strain evidence="3">LY1</strain>
    </source>
</reference>
<keyword evidence="3" id="KW-0378">Hydrolase</keyword>
<keyword evidence="1" id="KW-0812">Transmembrane</keyword>
<proteinExistence type="predicted"/>
<feature type="transmembrane region" description="Helical" evidence="1">
    <location>
        <begin position="43"/>
        <end position="65"/>
    </location>
</feature>
<feature type="domain" description="CAAX prenyl protease 2/Lysostaphin resistance protein A-like" evidence="2">
    <location>
        <begin position="122"/>
        <end position="215"/>
    </location>
</feature>
<dbReference type="GO" id="GO:0080120">
    <property type="term" value="P:CAAX-box protein maturation"/>
    <property type="evidence" value="ECO:0007669"/>
    <property type="project" value="UniProtKB-ARBA"/>
</dbReference>
<dbReference type="Proteomes" id="UP001178322">
    <property type="component" value="Chromosome"/>
</dbReference>
<feature type="transmembrane region" description="Helical" evidence="1">
    <location>
        <begin position="149"/>
        <end position="169"/>
    </location>
</feature>
<evidence type="ECO:0000313" key="3">
    <source>
        <dbReference type="EMBL" id="WHY49912.1"/>
    </source>
</evidence>
<keyword evidence="3" id="KW-0482">Metalloprotease</keyword>
<sequence length="219" mass="25270">MSAAFKEKNNDINIIIGFLVFFYLAWTIKELWLLEYIYSFGEIISPLVEALVKSLIWIVPVSIYIKIHLHSDPLSYLKMNVNVKEGVFWGILLSLLLGAGLILEAFIFNGVSFHFSLSFDDYLNTVLMAGLAEEIVFRGLILQEFNKKLAFWKANIMTALLFLVIHYPIWIYNDIIFQFGSHIYVFLIGLLFGFVFKKTGSLWTVILLHGFHNYVLSII</sequence>
<evidence type="ECO:0000259" key="2">
    <source>
        <dbReference type="Pfam" id="PF02517"/>
    </source>
</evidence>
<protein>
    <submittedName>
        <fullName evidence="3">CPBP family intramembrane metalloprotease</fullName>
        <ecNumber evidence="3">3.4.-.-</ecNumber>
    </submittedName>
</protein>
<keyword evidence="1" id="KW-0472">Membrane</keyword>
<accession>A0AAX3WU55</accession>
<dbReference type="RefSeq" id="WP_283868627.1">
    <property type="nucleotide sequence ID" value="NZ_CP126101.1"/>
</dbReference>
<feature type="transmembrane region" description="Helical" evidence="1">
    <location>
        <begin position="122"/>
        <end position="142"/>
    </location>
</feature>
<dbReference type="AlphaFoldDB" id="A0AAX3WU55"/>
<keyword evidence="3" id="KW-0645">Protease</keyword>
<dbReference type="EMBL" id="CP126101">
    <property type="protein sequence ID" value="WHY49912.1"/>
    <property type="molecule type" value="Genomic_DNA"/>
</dbReference>
<feature type="transmembrane region" description="Helical" evidence="1">
    <location>
        <begin position="86"/>
        <end position="110"/>
    </location>
</feature>
<dbReference type="Pfam" id="PF02517">
    <property type="entry name" value="Rce1-like"/>
    <property type="match status" value="1"/>
</dbReference>
<feature type="transmembrane region" description="Helical" evidence="1">
    <location>
        <begin position="175"/>
        <end position="196"/>
    </location>
</feature>
<feature type="transmembrane region" description="Helical" evidence="1">
    <location>
        <begin position="12"/>
        <end position="28"/>
    </location>
</feature>
<organism evidence="3 4">
    <name type="scientific">Lysinibacillus pakistanensis</name>
    <dbReference type="NCBI Taxonomy" id="759811"/>
    <lineage>
        <taxon>Bacteria</taxon>
        <taxon>Bacillati</taxon>
        <taxon>Bacillota</taxon>
        <taxon>Bacilli</taxon>
        <taxon>Bacillales</taxon>
        <taxon>Bacillaceae</taxon>
        <taxon>Lysinibacillus</taxon>
    </lineage>
</organism>
<name>A0AAX3WU55_9BACI</name>
<dbReference type="EC" id="3.4.-.-" evidence="3"/>
<evidence type="ECO:0000313" key="4">
    <source>
        <dbReference type="Proteomes" id="UP001178322"/>
    </source>
</evidence>
<dbReference type="PANTHER" id="PTHR43592">
    <property type="entry name" value="CAAX AMINO TERMINAL PROTEASE"/>
    <property type="match status" value="1"/>
</dbReference>
<dbReference type="PANTHER" id="PTHR43592:SF15">
    <property type="entry name" value="CAAX AMINO TERMINAL PROTEASE FAMILY PROTEIN"/>
    <property type="match status" value="1"/>
</dbReference>
<dbReference type="InterPro" id="IPR003675">
    <property type="entry name" value="Rce1/LyrA-like_dom"/>
</dbReference>
<dbReference type="GO" id="GO:0008237">
    <property type="term" value="F:metallopeptidase activity"/>
    <property type="evidence" value="ECO:0007669"/>
    <property type="project" value="UniProtKB-KW"/>
</dbReference>
<gene>
    <name evidence="3" type="ORF">QNH24_16430</name>
</gene>